<keyword evidence="3" id="KW-0999">Mitochondrion inner membrane</keyword>
<evidence type="ECO:0000313" key="10">
    <source>
        <dbReference type="WBParaSite" id="ECPE_0001055301-mRNA-1"/>
    </source>
</evidence>
<organism evidence="10">
    <name type="scientific">Echinostoma caproni</name>
    <dbReference type="NCBI Taxonomy" id="27848"/>
    <lineage>
        <taxon>Eukaryota</taxon>
        <taxon>Metazoa</taxon>
        <taxon>Spiralia</taxon>
        <taxon>Lophotrochozoa</taxon>
        <taxon>Platyhelminthes</taxon>
        <taxon>Trematoda</taxon>
        <taxon>Digenea</taxon>
        <taxon>Plagiorchiida</taxon>
        <taxon>Echinostomata</taxon>
        <taxon>Echinostomatoidea</taxon>
        <taxon>Echinostomatidae</taxon>
        <taxon>Echinostoma</taxon>
    </lineage>
</organism>
<dbReference type="InterPro" id="IPR007379">
    <property type="entry name" value="Tim44-like_dom"/>
</dbReference>
<dbReference type="Pfam" id="PF04280">
    <property type="entry name" value="Tim44"/>
    <property type="match status" value="2"/>
</dbReference>
<dbReference type="GO" id="GO:0051087">
    <property type="term" value="F:protein-folding chaperone binding"/>
    <property type="evidence" value="ECO:0007669"/>
    <property type="project" value="TreeGrafter"/>
</dbReference>
<evidence type="ECO:0000256" key="5">
    <source>
        <dbReference type="ARBA" id="ARBA00023128"/>
    </source>
</evidence>
<name>A0A183AU86_9TREM</name>
<keyword evidence="5" id="KW-0496">Mitochondrion</keyword>
<dbReference type="AlphaFoldDB" id="A0A183AU86"/>
<dbReference type="EMBL" id="UZAN01049204">
    <property type="protein sequence ID" value="VDP87182.1"/>
    <property type="molecule type" value="Genomic_DNA"/>
</dbReference>
<keyword evidence="9" id="KW-1185">Reference proteome</keyword>
<reference evidence="8 9" key="2">
    <citation type="submission" date="2018-11" db="EMBL/GenBank/DDBJ databases">
        <authorList>
            <consortium name="Pathogen Informatics"/>
        </authorList>
    </citation>
    <scope>NUCLEOTIDE SEQUENCE [LARGE SCALE GENOMIC DNA]</scope>
    <source>
        <strain evidence="8 9">Egypt</strain>
    </source>
</reference>
<dbReference type="InterPro" id="IPR032710">
    <property type="entry name" value="NTF2-like_dom_sf"/>
</dbReference>
<evidence type="ECO:0000256" key="3">
    <source>
        <dbReference type="ARBA" id="ARBA00022792"/>
    </source>
</evidence>
<dbReference type="PANTHER" id="PTHR10721:SF1">
    <property type="entry name" value="MITOCHONDRIAL IMPORT INNER MEMBRANE TRANSLOCASE SUBUNIT TIM44"/>
    <property type="match status" value="1"/>
</dbReference>
<evidence type="ECO:0000313" key="8">
    <source>
        <dbReference type="EMBL" id="VDP87182.1"/>
    </source>
</evidence>
<dbReference type="WBParaSite" id="ECPE_0001055301-mRNA-1">
    <property type="protein sequence ID" value="ECPE_0001055301-mRNA-1"/>
    <property type="gene ID" value="ECPE_0001055301"/>
</dbReference>
<comment type="similarity">
    <text evidence="2">Belongs to the Tim44 family.</text>
</comment>
<dbReference type="GO" id="GO:0005743">
    <property type="term" value="C:mitochondrial inner membrane"/>
    <property type="evidence" value="ECO:0007669"/>
    <property type="project" value="UniProtKB-SubCell"/>
</dbReference>
<evidence type="ECO:0000256" key="2">
    <source>
        <dbReference type="ARBA" id="ARBA00009597"/>
    </source>
</evidence>
<keyword evidence="4" id="KW-0809">Transit peptide</keyword>
<accession>A0A183AU86</accession>
<evidence type="ECO:0000259" key="7">
    <source>
        <dbReference type="SMART" id="SM00978"/>
    </source>
</evidence>
<protein>
    <submittedName>
        <fullName evidence="10">Tim44 domain-containing protein</fullName>
    </submittedName>
</protein>
<dbReference type="PANTHER" id="PTHR10721">
    <property type="entry name" value="MITOCHONDRIAL IMPORT INNER MEMBRANE TRANSLOCASE SUBUNIT TIM44"/>
    <property type="match status" value="1"/>
</dbReference>
<dbReference type="Gene3D" id="3.10.450.240">
    <property type="match status" value="2"/>
</dbReference>
<gene>
    <name evidence="8" type="ORF">ECPE_LOCUS10520</name>
</gene>
<evidence type="ECO:0000313" key="9">
    <source>
        <dbReference type="Proteomes" id="UP000272942"/>
    </source>
</evidence>
<dbReference type="SMART" id="SM00978">
    <property type="entry name" value="Tim44"/>
    <property type="match status" value="1"/>
</dbReference>
<evidence type="ECO:0000256" key="6">
    <source>
        <dbReference type="ARBA" id="ARBA00023136"/>
    </source>
</evidence>
<dbReference type="Proteomes" id="UP000272942">
    <property type="component" value="Unassembled WGS sequence"/>
</dbReference>
<feature type="domain" description="Tim44-like" evidence="7">
    <location>
        <begin position="17"/>
        <end position="148"/>
    </location>
</feature>
<dbReference type="InterPro" id="IPR039544">
    <property type="entry name" value="Tim44-like"/>
</dbReference>
<sequence>MTLNRSQWRGMKSGNELQTVLDEITKLDSNFDTESFLRFCRFLVIPNVLEAIVRCDLKILKDWCYEAVCSMLFGHSSFSIQMGKMMEQGPVLVISFQAQQINCIRDKTGSVREGDPHKVLRVTHVWALCRDQSEFHPWAAWRLLDIAMMPTEQWL</sequence>
<proteinExistence type="inferred from homology"/>
<reference evidence="10" key="1">
    <citation type="submission" date="2016-06" db="UniProtKB">
        <authorList>
            <consortium name="WormBaseParasite"/>
        </authorList>
    </citation>
    <scope>IDENTIFICATION</scope>
</reference>
<keyword evidence="6" id="KW-0472">Membrane</keyword>
<dbReference type="GO" id="GO:0030150">
    <property type="term" value="P:protein import into mitochondrial matrix"/>
    <property type="evidence" value="ECO:0007669"/>
    <property type="project" value="TreeGrafter"/>
</dbReference>
<comment type="subcellular location">
    <subcellularLocation>
        <location evidence="1">Mitochondrion inner membrane</location>
    </subcellularLocation>
</comment>
<evidence type="ECO:0000256" key="4">
    <source>
        <dbReference type="ARBA" id="ARBA00022946"/>
    </source>
</evidence>
<evidence type="ECO:0000256" key="1">
    <source>
        <dbReference type="ARBA" id="ARBA00004273"/>
    </source>
</evidence>
<dbReference type="OrthoDB" id="10265990at2759"/>
<dbReference type="SUPFAM" id="SSF54427">
    <property type="entry name" value="NTF2-like"/>
    <property type="match status" value="1"/>
</dbReference>